<dbReference type="Pfam" id="PF00067">
    <property type="entry name" value="p450"/>
    <property type="match status" value="1"/>
</dbReference>
<comment type="caution">
    <text evidence="9">The sequence shown here is derived from an EMBL/GenBank/DDBJ whole genome shotgun (WGS) entry which is preliminary data.</text>
</comment>
<dbReference type="AlphaFoldDB" id="A0A1E1L9J8"/>
<dbReference type="InterPro" id="IPR001128">
    <property type="entry name" value="Cyt_P450"/>
</dbReference>
<dbReference type="GO" id="GO:0020037">
    <property type="term" value="F:heme binding"/>
    <property type="evidence" value="ECO:0007669"/>
    <property type="project" value="InterPro"/>
</dbReference>
<evidence type="ECO:0000313" key="10">
    <source>
        <dbReference type="Proteomes" id="UP000178129"/>
    </source>
</evidence>
<dbReference type="CDD" id="cd11041">
    <property type="entry name" value="CYP503A1-like"/>
    <property type="match status" value="1"/>
</dbReference>
<evidence type="ECO:0000256" key="5">
    <source>
        <dbReference type="ARBA" id="ARBA00023004"/>
    </source>
</evidence>
<keyword evidence="4 7" id="KW-0560">Oxidoreductase</keyword>
<keyword evidence="8" id="KW-1133">Transmembrane helix</keyword>
<proteinExistence type="inferred from homology"/>
<dbReference type="InterPro" id="IPR017972">
    <property type="entry name" value="Cyt_P450_CS"/>
</dbReference>
<dbReference type="GO" id="GO:0004497">
    <property type="term" value="F:monooxygenase activity"/>
    <property type="evidence" value="ECO:0007669"/>
    <property type="project" value="UniProtKB-KW"/>
</dbReference>
<evidence type="ECO:0000256" key="4">
    <source>
        <dbReference type="ARBA" id="ARBA00023002"/>
    </source>
</evidence>
<keyword evidence="5 7" id="KW-0408">Iron</keyword>
<keyword evidence="6 7" id="KW-0503">Monooxygenase</keyword>
<keyword evidence="7" id="KW-0349">Heme</keyword>
<protein>
    <submittedName>
        <fullName evidence="9">Related to cytochrome P450 monooxygenase (LovA)</fullName>
    </submittedName>
</protein>
<feature type="transmembrane region" description="Helical" evidence="8">
    <location>
        <begin position="20"/>
        <end position="39"/>
    </location>
</feature>
<evidence type="ECO:0000313" key="9">
    <source>
        <dbReference type="EMBL" id="CZT07231.1"/>
    </source>
</evidence>
<dbReference type="PROSITE" id="PS00086">
    <property type="entry name" value="CYTOCHROME_P450"/>
    <property type="match status" value="1"/>
</dbReference>
<dbReference type="STRING" id="914237.A0A1E1L9J8"/>
<dbReference type="Proteomes" id="UP000178129">
    <property type="component" value="Unassembled WGS sequence"/>
</dbReference>
<keyword evidence="8" id="KW-0812">Transmembrane</keyword>
<dbReference type="SUPFAM" id="SSF48264">
    <property type="entry name" value="Cytochrome P450"/>
    <property type="match status" value="1"/>
</dbReference>
<evidence type="ECO:0000256" key="6">
    <source>
        <dbReference type="ARBA" id="ARBA00023033"/>
    </source>
</evidence>
<dbReference type="Gene3D" id="1.10.630.10">
    <property type="entry name" value="Cytochrome P450"/>
    <property type="match status" value="1"/>
</dbReference>
<evidence type="ECO:0000256" key="2">
    <source>
        <dbReference type="ARBA" id="ARBA00010617"/>
    </source>
</evidence>
<dbReference type="EMBL" id="FJUW01000042">
    <property type="protein sequence ID" value="CZT07231.1"/>
    <property type="molecule type" value="Genomic_DNA"/>
</dbReference>
<comment type="similarity">
    <text evidence="2 7">Belongs to the cytochrome P450 family.</text>
</comment>
<evidence type="ECO:0000256" key="1">
    <source>
        <dbReference type="ARBA" id="ARBA00001971"/>
    </source>
</evidence>
<dbReference type="PANTHER" id="PTHR46206">
    <property type="entry name" value="CYTOCHROME P450"/>
    <property type="match status" value="1"/>
</dbReference>
<accession>A0A1E1L9J8</accession>
<keyword evidence="3 7" id="KW-0479">Metal-binding</keyword>
<comment type="cofactor">
    <cofactor evidence="1">
        <name>heme</name>
        <dbReference type="ChEBI" id="CHEBI:30413"/>
    </cofactor>
</comment>
<dbReference type="GO" id="GO:0005506">
    <property type="term" value="F:iron ion binding"/>
    <property type="evidence" value="ECO:0007669"/>
    <property type="project" value="InterPro"/>
</dbReference>
<dbReference type="GO" id="GO:0016705">
    <property type="term" value="F:oxidoreductase activity, acting on paired donors, with incorporation or reduction of molecular oxygen"/>
    <property type="evidence" value="ECO:0007669"/>
    <property type="project" value="InterPro"/>
</dbReference>
<reference evidence="10" key="1">
    <citation type="submission" date="2016-03" db="EMBL/GenBank/DDBJ databases">
        <authorList>
            <person name="Ploux O."/>
        </authorList>
    </citation>
    <scope>NUCLEOTIDE SEQUENCE [LARGE SCALE GENOMIC DNA]</scope>
    <source>
        <strain evidence="10">UK7</strain>
    </source>
</reference>
<dbReference type="InParanoid" id="A0A1E1L9J8"/>
<sequence length="460" mass="51306">MSPYTIKHLEGISAIAFRSPLILSAAGLLLVASFIRFLLSRPKKLDLPIVEVPGSSDQREALLQGTAQYPDSPFIIKSEWPIVILPVSVINEVKSLPESKVSFTLETKQLLAYEHTGVGDDAHEVLRAIKIDLTRNLASTLDDMQEEIKVYGKVARLVALLSGRVFVGRLLSRDEEWIEATVSFSLYVMRAVHAIKAYPSCVRSIVAPFLPELRKLNEFRARAAELLRPILEQQLAKEKNEKIRRDDVAGGQGIMISWMLKHTPEHQRASALVLVKNQMSLSFASIDTTASAIVAAIYDLATYPEYIQPLKDEIQQVMDEDGCDIDADGIMRFKKAIIPKLWKLDSFMKECQRHTPSLISTANRITTSAITLSTGHTLPKGTRFGFPAWAIHRSPNTPVFNPAKNPSSKLVTEFDGLRFYNYRKIPGNENKQQFVTASPESLNFGQGTHACPGRFFATSN</sequence>
<dbReference type="InterPro" id="IPR036396">
    <property type="entry name" value="Cyt_P450_sf"/>
</dbReference>
<name>A0A1E1L9J8_9HELO</name>
<keyword evidence="8" id="KW-0472">Membrane</keyword>
<evidence type="ECO:0000256" key="7">
    <source>
        <dbReference type="RuleBase" id="RU000461"/>
    </source>
</evidence>
<organism evidence="9 10">
    <name type="scientific">Rhynchosporium graminicola</name>
    <dbReference type="NCBI Taxonomy" id="2792576"/>
    <lineage>
        <taxon>Eukaryota</taxon>
        <taxon>Fungi</taxon>
        <taxon>Dikarya</taxon>
        <taxon>Ascomycota</taxon>
        <taxon>Pezizomycotina</taxon>
        <taxon>Leotiomycetes</taxon>
        <taxon>Helotiales</taxon>
        <taxon>Ploettnerulaceae</taxon>
        <taxon>Rhynchosporium</taxon>
    </lineage>
</organism>
<gene>
    <name evidence="9" type="ORF">RCO7_07247</name>
</gene>
<dbReference type="PANTHER" id="PTHR46206:SF6">
    <property type="entry name" value="CYTOCHROME P450 MONOOXYGENASE AN1598-RELATED"/>
    <property type="match status" value="1"/>
</dbReference>
<keyword evidence="10" id="KW-1185">Reference proteome</keyword>
<evidence type="ECO:0000256" key="3">
    <source>
        <dbReference type="ARBA" id="ARBA00022723"/>
    </source>
</evidence>
<evidence type="ECO:0000256" key="8">
    <source>
        <dbReference type="SAM" id="Phobius"/>
    </source>
</evidence>